<reference evidence="8" key="1">
    <citation type="journal article" date="2023" name="GigaByte">
        <title>Genome assembly of the bearded iris, Iris pallida Lam.</title>
        <authorList>
            <person name="Bruccoleri R.E."/>
            <person name="Oakeley E.J."/>
            <person name="Faust A.M.E."/>
            <person name="Altorfer M."/>
            <person name="Dessus-Babus S."/>
            <person name="Burckhardt D."/>
            <person name="Oertli M."/>
            <person name="Naumann U."/>
            <person name="Petersen F."/>
            <person name="Wong J."/>
        </authorList>
    </citation>
    <scope>NUCLEOTIDE SEQUENCE</scope>
    <source>
        <strain evidence="8">GSM-AAB239-AS_SAM_17_03QT</strain>
    </source>
</reference>
<dbReference type="SUPFAM" id="SSF101941">
    <property type="entry name" value="NAC domain"/>
    <property type="match status" value="1"/>
</dbReference>
<feature type="domain" description="NAC" evidence="7">
    <location>
        <begin position="7"/>
        <end position="147"/>
    </location>
</feature>
<feature type="compositionally biased region" description="Polar residues" evidence="6">
    <location>
        <begin position="388"/>
        <end position="401"/>
    </location>
</feature>
<organism evidence="8 9">
    <name type="scientific">Iris pallida</name>
    <name type="common">Sweet iris</name>
    <dbReference type="NCBI Taxonomy" id="29817"/>
    <lineage>
        <taxon>Eukaryota</taxon>
        <taxon>Viridiplantae</taxon>
        <taxon>Streptophyta</taxon>
        <taxon>Embryophyta</taxon>
        <taxon>Tracheophyta</taxon>
        <taxon>Spermatophyta</taxon>
        <taxon>Magnoliopsida</taxon>
        <taxon>Liliopsida</taxon>
        <taxon>Asparagales</taxon>
        <taxon>Iridaceae</taxon>
        <taxon>Iridoideae</taxon>
        <taxon>Irideae</taxon>
        <taxon>Iris</taxon>
    </lineage>
</organism>
<evidence type="ECO:0000256" key="5">
    <source>
        <dbReference type="ARBA" id="ARBA00023242"/>
    </source>
</evidence>
<dbReference type="GO" id="GO:0003677">
    <property type="term" value="F:DNA binding"/>
    <property type="evidence" value="ECO:0007669"/>
    <property type="project" value="UniProtKB-KW"/>
</dbReference>
<evidence type="ECO:0000259" key="7">
    <source>
        <dbReference type="PROSITE" id="PS51005"/>
    </source>
</evidence>
<evidence type="ECO:0000256" key="4">
    <source>
        <dbReference type="ARBA" id="ARBA00023163"/>
    </source>
</evidence>
<evidence type="ECO:0000313" key="9">
    <source>
        <dbReference type="Proteomes" id="UP001140949"/>
    </source>
</evidence>
<evidence type="ECO:0000256" key="3">
    <source>
        <dbReference type="ARBA" id="ARBA00023125"/>
    </source>
</evidence>
<dbReference type="Proteomes" id="UP001140949">
    <property type="component" value="Unassembled WGS sequence"/>
</dbReference>
<dbReference type="PROSITE" id="PS51005">
    <property type="entry name" value="NAC"/>
    <property type="match status" value="1"/>
</dbReference>
<evidence type="ECO:0000256" key="1">
    <source>
        <dbReference type="ARBA" id="ARBA00004123"/>
    </source>
</evidence>
<keyword evidence="5" id="KW-0539">Nucleus</keyword>
<protein>
    <submittedName>
        <fullName evidence="8">Protein ATAF2-like</fullName>
    </submittedName>
</protein>
<sequence>MCPSPPVLLDIDARWTDEEVLLFLGRRRAGDPVPPNVITEVNPFVIEPWDSPEETWFLYDSKESQPHSGGSIIEVSRNGYWKSMDDIRISTSTTTVGRKTTREFYIGQAPVGDRTGWMMHEYQAENMVVQGNSKEQDSSSLCRLFLQFYEWPNNEELDPTSSEQCNPVSPRQCNPVSLEQCNLVGPEQCDPVSPGLSDPVGVESMLMRFLEQEERNSPRDAAYGSQVVGEDEQRRLELSGGPPQNFVPLQDPVNANSEDDMQTNCDFSKGDFLELKDLYDPESSSTSSDNSSLVSMNSDDCFDAEAMLRDIENGSGQDMDQDRVDHRFNISAPLRSNQVVIRPPTSGSAYNNIILVDSDNRTADSIVAQNTTLPLSTMDPQSDADLSISGSSQGSQVNDTRSGSSEGGSSPRLSGSKNVRKIAKLGKKYCCLAPF</sequence>
<comment type="subcellular location">
    <subcellularLocation>
        <location evidence="1">Nucleus</location>
    </subcellularLocation>
</comment>
<keyword evidence="9" id="KW-1185">Reference proteome</keyword>
<name>A0AAX6F935_IRIPA</name>
<accession>A0AAX6F935</accession>
<evidence type="ECO:0000256" key="2">
    <source>
        <dbReference type="ARBA" id="ARBA00023015"/>
    </source>
</evidence>
<dbReference type="GO" id="GO:0006355">
    <property type="term" value="P:regulation of DNA-templated transcription"/>
    <property type="evidence" value="ECO:0007669"/>
    <property type="project" value="InterPro"/>
</dbReference>
<evidence type="ECO:0000256" key="6">
    <source>
        <dbReference type="SAM" id="MobiDB-lite"/>
    </source>
</evidence>
<dbReference type="InterPro" id="IPR036093">
    <property type="entry name" value="NAC_dom_sf"/>
</dbReference>
<dbReference type="InterPro" id="IPR003441">
    <property type="entry name" value="NAC-dom"/>
</dbReference>
<keyword evidence="3" id="KW-0238">DNA-binding</keyword>
<feature type="region of interest" description="Disordered" evidence="6">
    <location>
        <begin position="372"/>
        <end position="418"/>
    </location>
</feature>
<comment type="caution">
    <text evidence="8">The sequence shown here is derived from an EMBL/GenBank/DDBJ whole genome shotgun (WGS) entry which is preliminary data.</text>
</comment>
<proteinExistence type="predicted"/>
<dbReference type="PANTHER" id="PTHR31989">
    <property type="entry name" value="NAC DOMAIN-CONTAINING PROTEIN 82-RELATED"/>
    <property type="match status" value="1"/>
</dbReference>
<dbReference type="Gene3D" id="2.170.150.80">
    <property type="entry name" value="NAC domain"/>
    <property type="match status" value="1"/>
</dbReference>
<keyword evidence="4" id="KW-0804">Transcription</keyword>
<dbReference type="AlphaFoldDB" id="A0AAX6F935"/>
<gene>
    <name evidence="8" type="ORF">M6B38_145850</name>
</gene>
<dbReference type="Pfam" id="PF02365">
    <property type="entry name" value="NAM"/>
    <property type="match status" value="1"/>
</dbReference>
<dbReference type="EMBL" id="JANAVB010030817">
    <property type="protein sequence ID" value="KAJ6812832.1"/>
    <property type="molecule type" value="Genomic_DNA"/>
</dbReference>
<feature type="compositionally biased region" description="Low complexity" evidence="6">
    <location>
        <begin position="402"/>
        <end position="416"/>
    </location>
</feature>
<feature type="region of interest" description="Disordered" evidence="6">
    <location>
        <begin position="213"/>
        <end position="246"/>
    </location>
</feature>
<evidence type="ECO:0000313" key="8">
    <source>
        <dbReference type="EMBL" id="KAJ6812832.1"/>
    </source>
</evidence>
<keyword evidence="2" id="KW-0805">Transcription regulation</keyword>
<reference evidence="8" key="2">
    <citation type="submission" date="2023-04" db="EMBL/GenBank/DDBJ databases">
        <authorList>
            <person name="Bruccoleri R.E."/>
            <person name="Oakeley E.J."/>
            <person name="Faust A.-M."/>
            <person name="Dessus-Babus S."/>
            <person name="Altorfer M."/>
            <person name="Burckhardt D."/>
            <person name="Oertli M."/>
            <person name="Naumann U."/>
            <person name="Petersen F."/>
            <person name="Wong J."/>
        </authorList>
    </citation>
    <scope>NUCLEOTIDE SEQUENCE</scope>
    <source>
        <strain evidence="8">GSM-AAB239-AS_SAM_17_03QT</strain>
        <tissue evidence="8">Leaf</tissue>
    </source>
</reference>
<dbReference type="GO" id="GO:0005634">
    <property type="term" value="C:nucleus"/>
    <property type="evidence" value="ECO:0007669"/>
    <property type="project" value="UniProtKB-SubCell"/>
</dbReference>